<dbReference type="EMBL" id="VOOR01000033">
    <property type="protein sequence ID" value="TXB62255.1"/>
    <property type="molecule type" value="Genomic_DNA"/>
</dbReference>
<reference evidence="11 12" key="1">
    <citation type="submission" date="2019-08" db="EMBL/GenBank/DDBJ databases">
        <title>Genome of Phaeodactylibacter luteus.</title>
        <authorList>
            <person name="Bowman J.P."/>
        </authorList>
    </citation>
    <scope>NUCLEOTIDE SEQUENCE [LARGE SCALE GENOMIC DNA]</scope>
    <source>
        <strain evidence="11 12">KCTC 42180</strain>
    </source>
</reference>
<keyword evidence="3" id="KW-0677">Repeat</keyword>
<dbReference type="PANTHER" id="PTHR46630:SF1">
    <property type="entry name" value="TETRATRICOPEPTIDE REPEAT PROTEIN 29"/>
    <property type="match status" value="1"/>
</dbReference>
<keyword evidence="2" id="KW-0963">Cytoplasm</keyword>
<name>A0A5C6RK30_9BACT</name>
<keyword evidence="7" id="KW-0175">Coiled coil</keyword>
<dbReference type="GO" id="GO:0005737">
    <property type="term" value="C:cytoplasm"/>
    <property type="evidence" value="ECO:0007669"/>
    <property type="project" value="UniProtKB-SubCell"/>
</dbReference>
<dbReference type="RefSeq" id="WP_147168383.1">
    <property type="nucleotide sequence ID" value="NZ_VOOR01000033.1"/>
</dbReference>
<dbReference type="InterPro" id="IPR016032">
    <property type="entry name" value="Sig_transdc_resp-reg_C-effctor"/>
</dbReference>
<evidence type="ECO:0000256" key="9">
    <source>
        <dbReference type="SAM" id="SignalP"/>
    </source>
</evidence>
<dbReference type="Gene3D" id="1.10.10.10">
    <property type="entry name" value="Winged helix-like DNA-binding domain superfamily/Winged helix DNA-binding domain"/>
    <property type="match status" value="1"/>
</dbReference>
<feature type="repeat" description="TPR" evidence="6">
    <location>
        <begin position="154"/>
        <end position="187"/>
    </location>
</feature>
<sequence>MRTVVAFFLICIAPYSAHANCQAAIKKIPVGWEAGRLISHIVEVDAKGEEDVDCLLSYYHQLFVKPAPLSLEAQYYYNHIANRSTRSGAYDTAMHYAQLALRCDSLLADSFYLSADLGLLANIHLSQGEFETAIDYYQRSLRVLDKEKHPANALSMFANLGIAYSRTAFYETALQYFQKAMQYGEKVNTPYARRSRTVTRLNVGIVNKHQGELKAAIEVFSSLIDTARQYEYPYLSYLAHLNIAKVYRSIERTELAQSHLDTALFWVGQKGLAPGPTLIESLFLAYEAKEWERLNALLEKYGAQYTLEERACDPGWAIWKSRILSHTENKYQKALELLNNAIACNERYSDEGSELYEVRSEVYQLAGEFRQALEDFTQAAAIRDSLTRRSNLRILADMTTSQRVKEYQDQLLKKEAEQRWLKKQQAYMRFLTSCLAVILILLSVLFYFFRQRMQLRKQMLEDRQQQLEDQNQAKSAELSLQKKRLLAQSVQANRLKARVLEACEKYRRNPDMLKRRVEMAFNATPRWENFLLEFNDNFPGFIAQLQSAYPNISQRQFQYLVLIALGFTNQEIGEVLYVTQGAVEKAKARIAETLQLDNTRQLSSFLTKWLYKAP</sequence>
<dbReference type="PROSITE" id="PS50005">
    <property type="entry name" value="TPR"/>
    <property type="match status" value="2"/>
</dbReference>
<feature type="transmembrane region" description="Helical" evidence="8">
    <location>
        <begin position="427"/>
        <end position="449"/>
    </location>
</feature>
<keyword evidence="9" id="KW-0732">Signal</keyword>
<evidence type="ECO:0000313" key="12">
    <source>
        <dbReference type="Proteomes" id="UP000321580"/>
    </source>
</evidence>
<keyword evidence="12" id="KW-1185">Reference proteome</keyword>
<comment type="similarity">
    <text evidence="5">Belongs to the Rap family.</text>
</comment>
<dbReference type="InterPro" id="IPR036388">
    <property type="entry name" value="WH-like_DNA-bd_sf"/>
</dbReference>
<evidence type="ECO:0000256" key="7">
    <source>
        <dbReference type="SAM" id="Coils"/>
    </source>
</evidence>
<dbReference type="InterPro" id="IPR019734">
    <property type="entry name" value="TPR_rpt"/>
</dbReference>
<evidence type="ECO:0000259" key="10">
    <source>
        <dbReference type="SMART" id="SM00421"/>
    </source>
</evidence>
<comment type="caution">
    <text evidence="11">The sequence shown here is derived from an EMBL/GenBank/DDBJ whole genome shotgun (WGS) entry which is preliminary data.</text>
</comment>
<dbReference type="AlphaFoldDB" id="A0A5C6RK30"/>
<dbReference type="Gene3D" id="1.25.40.10">
    <property type="entry name" value="Tetratricopeptide repeat domain"/>
    <property type="match status" value="3"/>
</dbReference>
<feature type="domain" description="HTH luxR-type" evidence="10">
    <location>
        <begin position="549"/>
        <end position="606"/>
    </location>
</feature>
<feature type="chain" id="PRO_5022725699" evidence="9">
    <location>
        <begin position="20"/>
        <end position="614"/>
    </location>
</feature>
<feature type="repeat" description="TPR" evidence="6">
    <location>
        <begin position="114"/>
        <end position="147"/>
    </location>
</feature>
<feature type="signal peptide" evidence="9">
    <location>
        <begin position="1"/>
        <end position="19"/>
    </location>
</feature>
<dbReference type="InterPro" id="IPR011990">
    <property type="entry name" value="TPR-like_helical_dom_sf"/>
</dbReference>
<dbReference type="InterPro" id="IPR000792">
    <property type="entry name" value="Tscrpt_reg_LuxR_C"/>
</dbReference>
<dbReference type="OrthoDB" id="1090267at2"/>
<evidence type="ECO:0000256" key="6">
    <source>
        <dbReference type="PROSITE-ProRule" id="PRU00339"/>
    </source>
</evidence>
<dbReference type="InterPro" id="IPR051476">
    <property type="entry name" value="Bac_ResReg_Asp_Phosphatase"/>
</dbReference>
<dbReference type="SUPFAM" id="SSF46894">
    <property type="entry name" value="C-terminal effector domain of the bipartite response regulators"/>
    <property type="match status" value="1"/>
</dbReference>
<evidence type="ECO:0000256" key="5">
    <source>
        <dbReference type="ARBA" id="ARBA00038253"/>
    </source>
</evidence>
<protein>
    <submittedName>
        <fullName evidence="11">Tetratricopeptide repeat protein</fullName>
    </submittedName>
</protein>
<evidence type="ECO:0000256" key="4">
    <source>
        <dbReference type="ARBA" id="ARBA00022803"/>
    </source>
</evidence>
<dbReference type="Pfam" id="PF13374">
    <property type="entry name" value="TPR_10"/>
    <property type="match status" value="1"/>
</dbReference>
<evidence type="ECO:0000256" key="1">
    <source>
        <dbReference type="ARBA" id="ARBA00004496"/>
    </source>
</evidence>
<gene>
    <name evidence="11" type="ORF">FRY97_15045</name>
</gene>
<dbReference type="PANTHER" id="PTHR46630">
    <property type="entry name" value="TETRATRICOPEPTIDE REPEAT PROTEIN 29"/>
    <property type="match status" value="1"/>
</dbReference>
<keyword evidence="8" id="KW-1133">Transmembrane helix</keyword>
<evidence type="ECO:0000313" key="11">
    <source>
        <dbReference type="EMBL" id="TXB62255.1"/>
    </source>
</evidence>
<keyword evidence="8" id="KW-0472">Membrane</keyword>
<dbReference type="SUPFAM" id="SSF48452">
    <property type="entry name" value="TPR-like"/>
    <property type="match status" value="1"/>
</dbReference>
<dbReference type="Pfam" id="PF13176">
    <property type="entry name" value="TPR_7"/>
    <property type="match status" value="1"/>
</dbReference>
<comment type="subcellular location">
    <subcellularLocation>
        <location evidence="1">Cytoplasm</location>
    </subcellularLocation>
</comment>
<organism evidence="11 12">
    <name type="scientific">Phaeodactylibacter luteus</name>
    <dbReference type="NCBI Taxonomy" id="1564516"/>
    <lineage>
        <taxon>Bacteria</taxon>
        <taxon>Pseudomonadati</taxon>
        <taxon>Bacteroidota</taxon>
        <taxon>Saprospiria</taxon>
        <taxon>Saprospirales</taxon>
        <taxon>Haliscomenobacteraceae</taxon>
        <taxon>Phaeodactylibacter</taxon>
    </lineage>
</organism>
<dbReference type="GO" id="GO:0006355">
    <property type="term" value="P:regulation of DNA-templated transcription"/>
    <property type="evidence" value="ECO:0007669"/>
    <property type="project" value="InterPro"/>
</dbReference>
<proteinExistence type="inferred from homology"/>
<dbReference type="SMART" id="SM00421">
    <property type="entry name" value="HTH_LUXR"/>
    <property type="match status" value="1"/>
</dbReference>
<dbReference type="GO" id="GO:0003677">
    <property type="term" value="F:DNA binding"/>
    <property type="evidence" value="ECO:0007669"/>
    <property type="project" value="InterPro"/>
</dbReference>
<dbReference type="SMART" id="SM00028">
    <property type="entry name" value="TPR"/>
    <property type="match status" value="6"/>
</dbReference>
<evidence type="ECO:0000256" key="3">
    <source>
        <dbReference type="ARBA" id="ARBA00022737"/>
    </source>
</evidence>
<evidence type="ECO:0000256" key="2">
    <source>
        <dbReference type="ARBA" id="ARBA00022490"/>
    </source>
</evidence>
<keyword evidence="4 6" id="KW-0802">TPR repeat</keyword>
<feature type="coiled-coil region" evidence="7">
    <location>
        <begin position="450"/>
        <end position="484"/>
    </location>
</feature>
<keyword evidence="8" id="KW-0812">Transmembrane</keyword>
<accession>A0A5C6RK30</accession>
<dbReference type="Proteomes" id="UP000321580">
    <property type="component" value="Unassembled WGS sequence"/>
</dbReference>
<evidence type="ECO:0000256" key="8">
    <source>
        <dbReference type="SAM" id="Phobius"/>
    </source>
</evidence>